<evidence type="ECO:0000313" key="2">
    <source>
        <dbReference type="Proteomes" id="UP001175211"/>
    </source>
</evidence>
<protein>
    <submittedName>
        <fullName evidence="1">Uncharacterized protein</fullName>
    </submittedName>
</protein>
<dbReference type="GeneID" id="85353814"/>
<gene>
    <name evidence="1" type="ORF">EV420DRAFT_1485648</name>
</gene>
<dbReference type="EMBL" id="JAUEPS010000070">
    <property type="protein sequence ID" value="KAK0441485.1"/>
    <property type="molecule type" value="Genomic_DNA"/>
</dbReference>
<dbReference type="Proteomes" id="UP001175211">
    <property type="component" value="Unassembled WGS sequence"/>
</dbReference>
<keyword evidence="2" id="KW-1185">Reference proteome</keyword>
<evidence type="ECO:0000313" key="1">
    <source>
        <dbReference type="EMBL" id="KAK0441485.1"/>
    </source>
</evidence>
<proteinExistence type="predicted"/>
<sequence>MKETEMMVEEKERHVVNQKWKYESASLRCPVYERSNSYYHTGCFEGLVVEVVVETLSSAPWAAACTGGIASIGAGHRINIINTGLSHPPPGYPPMGGFIGILPWVKGWSRVEGGISPGHIVIKYWYSVPVIGPKSSACYDILRFCHSIAESYKVGLRVMGFCDPGGGWGVVDIASIEVMGPLFLFPLPDSSRECCCLSSSLQTGLDFWGEPGRLNVESR</sequence>
<name>A0AA39MPZ2_ARMTA</name>
<dbReference type="AlphaFoldDB" id="A0AA39MPZ2"/>
<reference evidence="1" key="1">
    <citation type="submission" date="2023-06" db="EMBL/GenBank/DDBJ databases">
        <authorList>
            <consortium name="Lawrence Berkeley National Laboratory"/>
            <person name="Ahrendt S."/>
            <person name="Sahu N."/>
            <person name="Indic B."/>
            <person name="Wong-Bajracharya J."/>
            <person name="Merenyi Z."/>
            <person name="Ke H.-M."/>
            <person name="Monk M."/>
            <person name="Kocsube S."/>
            <person name="Drula E."/>
            <person name="Lipzen A."/>
            <person name="Balint B."/>
            <person name="Henrissat B."/>
            <person name="Andreopoulos B."/>
            <person name="Martin F.M."/>
            <person name="Harder C.B."/>
            <person name="Rigling D."/>
            <person name="Ford K.L."/>
            <person name="Foster G.D."/>
            <person name="Pangilinan J."/>
            <person name="Papanicolaou A."/>
            <person name="Barry K."/>
            <person name="LaButti K."/>
            <person name="Viragh M."/>
            <person name="Koriabine M."/>
            <person name="Yan M."/>
            <person name="Riley R."/>
            <person name="Champramary S."/>
            <person name="Plett K.L."/>
            <person name="Tsai I.J."/>
            <person name="Slot J."/>
            <person name="Sipos G."/>
            <person name="Plett J."/>
            <person name="Nagy L.G."/>
            <person name="Grigoriev I.V."/>
        </authorList>
    </citation>
    <scope>NUCLEOTIDE SEQUENCE</scope>
    <source>
        <strain evidence="1">CCBAS 213</strain>
    </source>
</reference>
<dbReference type="RefSeq" id="XP_060323990.1">
    <property type="nucleotide sequence ID" value="XM_060470266.1"/>
</dbReference>
<accession>A0AA39MPZ2</accession>
<organism evidence="1 2">
    <name type="scientific">Armillaria tabescens</name>
    <name type="common">Ringless honey mushroom</name>
    <name type="synonym">Agaricus tabescens</name>
    <dbReference type="NCBI Taxonomy" id="1929756"/>
    <lineage>
        <taxon>Eukaryota</taxon>
        <taxon>Fungi</taxon>
        <taxon>Dikarya</taxon>
        <taxon>Basidiomycota</taxon>
        <taxon>Agaricomycotina</taxon>
        <taxon>Agaricomycetes</taxon>
        <taxon>Agaricomycetidae</taxon>
        <taxon>Agaricales</taxon>
        <taxon>Marasmiineae</taxon>
        <taxon>Physalacriaceae</taxon>
        <taxon>Desarmillaria</taxon>
    </lineage>
</organism>
<comment type="caution">
    <text evidence="1">The sequence shown here is derived from an EMBL/GenBank/DDBJ whole genome shotgun (WGS) entry which is preliminary data.</text>
</comment>